<sequence length="254" mass="27025">MAPRRSARLAARRAPIPNPSPIPTPSPAPSSSPIYTRTRSKVTFKITKPVPKITTLTIASSTRITKPPHRTRLRTPRLILDDEASEGTASSTSTARSFHSSGLSASDMEDHLQGDTLNSDSEDSRFGSDDDNENYFNDSGFVLPNSSDESSEEEGAGSSGYDGDASNESTESESSGLSSRSEESASEGSEESEDGESEEEEEESPVPCPVSRGSEEEEDDALPVVASRGFARRRQVRSASPSPTPVSGPAVLKS</sequence>
<feature type="compositionally biased region" description="Low complexity" evidence="1">
    <location>
        <begin position="86"/>
        <end position="101"/>
    </location>
</feature>
<dbReference type="Proteomes" id="UP000504636">
    <property type="component" value="Unplaced"/>
</dbReference>
<dbReference type="RefSeq" id="XP_033577762.1">
    <property type="nucleotide sequence ID" value="XM_033725423.1"/>
</dbReference>
<evidence type="ECO:0000313" key="3">
    <source>
        <dbReference type="Proteomes" id="UP000504636"/>
    </source>
</evidence>
<organism evidence="2">
    <name type="scientific">Mytilinidion resinicola</name>
    <dbReference type="NCBI Taxonomy" id="574789"/>
    <lineage>
        <taxon>Eukaryota</taxon>
        <taxon>Fungi</taxon>
        <taxon>Dikarya</taxon>
        <taxon>Ascomycota</taxon>
        <taxon>Pezizomycotina</taxon>
        <taxon>Dothideomycetes</taxon>
        <taxon>Pleosporomycetidae</taxon>
        <taxon>Mytilinidiales</taxon>
        <taxon>Mytilinidiaceae</taxon>
        <taxon>Mytilinidion</taxon>
    </lineage>
</organism>
<feature type="compositionally biased region" description="Basic residues" evidence="1">
    <location>
        <begin position="1"/>
        <end position="11"/>
    </location>
</feature>
<gene>
    <name evidence="2 4" type="ORF">BDZ99DRAFT_519475</name>
</gene>
<protein>
    <submittedName>
        <fullName evidence="2 4">Uncharacterized protein</fullName>
    </submittedName>
</protein>
<feature type="compositionally biased region" description="Basic residues" evidence="1">
    <location>
        <begin position="66"/>
        <end position="75"/>
    </location>
</feature>
<dbReference type="GeneID" id="54466316"/>
<dbReference type="OrthoDB" id="10658299at2759"/>
<keyword evidence="3" id="KW-1185">Reference proteome</keyword>
<evidence type="ECO:0000313" key="2">
    <source>
        <dbReference type="EMBL" id="KAF2810798.1"/>
    </source>
</evidence>
<reference evidence="4" key="3">
    <citation type="submission" date="2025-04" db="UniProtKB">
        <authorList>
            <consortium name="RefSeq"/>
        </authorList>
    </citation>
    <scope>IDENTIFICATION</scope>
    <source>
        <strain evidence="4">CBS 304.34</strain>
    </source>
</reference>
<dbReference type="AlphaFoldDB" id="A0A6A6YQI9"/>
<proteinExistence type="predicted"/>
<reference evidence="2 4" key="1">
    <citation type="journal article" date="2020" name="Stud. Mycol.">
        <title>101 Dothideomycetes genomes: a test case for predicting lifestyles and emergence of pathogens.</title>
        <authorList>
            <person name="Haridas S."/>
            <person name="Albert R."/>
            <person name="Binder M."/>
            <person name="Bloem J."/>
            <person name="Labutti K."/>
            <person name="Salamov A."/>
            <person name="Andreopoulos B."/>
            <person name="Baker S."/>
            <person name="Barry K."/>
            <person name="Bills G."/>
            <person name="Bluhm B."/>
            <person name="Cannon C."/>
            <person name="Castanera R."/>
            <person name="Culley D."/>
            <person name="Daum C."/>
            <person name="Ezra D."/>
            <person name="Gonzalez J."/>
            <person name="Henrissat B."/>
            <person name="Kuo A."/>
            <person name="Liang C."/>
            <person name="Lipzen A."/>
            <person name="Lutzoni F."/>
            <person name="Magnuson J."/>
            <person name="Mondo S."/>
            <person name="Nolan M."/>
            <person name="Ohm R."/>
            <person name="Pangilinan J."/>
            <person name="Park H.-J."/>
            <person name="Ramirez L."/>
            <person name="Alfaro M."/>
            <person name="Sun H."/>
            <person name="Tritt A."/>
            <person name="Yoshinaga Y."/>
            <person name="Zwiers L.-H."/>
            <person name="Turgeon B."/>
            <person name="Goodwin S."/>
            <person name="Spatafora J."/>
            <person name="Crous P."/>
            <person name="Grigoriev I."/>
        </authorList>
    </citation>
    <scope>NUCLEOTIDE SEQUENCE</scope>
    <source>
        <strain evidence="2 4">CBS 304.34</strain>
    </source>
</reference>
<feature type="region of interest" description="Disordered" evidence="1">
    <location>
        <begin position="1"/>
        <end position="40"/>
    </location>
</feature>
<dbReference type="EMBL" id="MU003699">
    <property type="protein sequence ID" value="KAF2810798.1"/>
    <property type="molecule type" value="Genomic_DNA"/>
</dbReference>
<feature type="compositionally biased region" description="Pro residues" evidence="1">
    <location>
        <begin position="16"/>
        <end position="30"/>
    </location>
</feature>
<feature type="compositionally biased region" description="Low complexity" evidence="1">
    <location>
        <begin position="159"/>
        <end position="179"/>
    </location>
</feature>
<feature type="compositionally biased region" description="Acidic residues" evidence="1">
    <location>
        <begin position="184"/>
        <end position="204"/>
    </location>
</feature>
<accession>A0A6A6YQI9</accession>
<feature type="region of interest" description="Disordered" evidence="1">
    <location>
        <begin position="59"/>
        <end position="254"/>
    </location>
</feature>
<name>A0A6A6YQI9_9PEZI</name>
<evidence type="ECO:0000256" key="1">
    <source>
        <dbReference type="SAM" id="MobiDB-lite"/>
    </source>
</evidence>
<evidence type="ECO:0000313" key="4">
    <source>
        <dbReference type="RefSeq" id="XP_033577762.1"/>
    </source>
</evidence>
<reference evidence="4" key="2">
    <citation type="submission" date="2020-04" db="EMBL/GenBank/DDBJ databases">
        <authorList>
            <consortium name="NCBI Genome Project"/>
        </authorList>
    </citation>
    <scope>NUCLEOTIDE SEQUENCE</scope>
    <source>
        <strain evidence="4">CBS 304.34</strain>
    </source>
</reference>